<evidence type="ECO:0000313" key="1">
    <source>
        <dbReference type="EMBL" id="RKH52512.1"/>
    </source>
</evidence>
<organism evidence="1 2">
    <name type="scientific">Corallococcus aberystwythensis</name>
    <dbReference type="NCBI Taxonomy" id="2316722"/>
    <lineage>
        <taxon>Bacteria</taxon>
        <taxon>Pseudomonadati</taxon>
        <taxon>Myxococcota</taxon>
        <taxon>Myxococcia</taxon>
        <taxon>Myxococcales</taxon>
        <taxon>Cystobacterineae</taxon>
        <taxon>Myxococcaceae</taxon>
        <taxon>Corallococcus</taxon>
    </lineage>
</organism>
<comment type="caution">
    <text evidence="1">The sequence shown here is derived from an EMBL/GenBank/DDBJ whole genome shotgun (WGS) entry which is preliminary data.</text>
</comment>
<dbReference type="Proteomes" id="UP000267003">
    <property type="component" value="Unassembled WGS sequence"/>
</dbReference>
<protein>
    <submittedName>
        <fullName evidence="1">Uncharacterized protein</fullName>
    </submittedName>
</protein>
<gene>
    <name evidence="1" type="ORF">D7W81_39815</name>
</gene>
<dbReference type="AlphaFoldDB" id="A0A3A8PJ09"/>
<accession>A0A3A8PJ09</accession>
<dbReference type="EMBL" id="RAWK01000439">
    <property type="protein sequence ID" value="RKH52512.1"/>
    <property type="molecule type" value="Genomic_DNA"/>
</dbReference>
<keyword evidence="2" id="KW-1185">Reference proteome</keyword>
<evidence type="ECO:0000313" key="2">
    <source>
        <dbReference type="Proteomes" id="UP000267003"/>
    </source>
</evidence>
<reference evidence="2" key="1">
    <citation type="submission" date="2018-09" db="EMBL/GenBank/DDBJ databases">
        <authorList>
            <person name="Livingstone P.G."/>
            <person name="Whitworth D.E."/>
        </authorList>
    </citation>
    <scope>NUCLEOTIDE SEQUENCE [LARGE SCALE GENOMIC DNA]</scope>
    <source>
        <strain evidence="2">AB050A</strain>
    </source>
</reference>
<proteinExistence type="predicted"/>
<sequence length="133" mass="15216">MFLDGEPCFLMELRSTGTSFRRDNHDFSEVVEDFDLRLPQVVVLRIHFDALLRALRQWQATQESFSLDLDNGRDVTCTVEVRSRSDAASDRWKPDFTLVYASAKARIEVTFGVDASCLLEWAEGLEQAVAIFH</sequence>
<name>A0A3A8PJ09_9BACT</name>